<name>A0A4V2MX66_9APHY</name>
<feature type="compositionally biased region" description="Basic and acidic residues" evidence="9">
    <location>
        <begin position="388"/>
        <end position="408"/>
    </location>
</feature>
<evidence type="ECO:0000256" key="10">
    <source>
        <dbReference type="SAM" id="Phobius"/>
    </source>
</evidence>
<evidence type="ECO:0000313" key="13">
    <source>
        <dbReference type="Proteomes" id="UP000292702"/>
    </source>
</evidence>
<dbReference type="GO" id="GO:0006644">
    <property type="term" value="P:phospholipid metabolic process"/>
    <property type="evidence" value="ECO:0007669"/>
    <property type="project" value="InterPro"/>
</dbReference>
<dbReference type="InterPro" id="IPR038579">
    <property type="entry name" value="Ribosomal_eS21_sf"/>
</dbReference>
<dbReference type="OrthoDB" id="10264062at2759"/>
<feature type="compositionally biased region" description="Low complexity" evidence="9">
    <location>
        <begin position="785"/>
        <end position="799"/>
    </location>
</feature>
<dbReference type="SMART" id="SM00014">
    <property type="entry name" value="acidPPc"/>
    <property type="match status" value="1"/>
</dbReference>
<dbReference type="Gene3D" id="3.30.1230.20">
    <property type="match status" value="1"/>
</dbReference>
<keyword evidence="4 10" id="KW-0812">Transmembrane</keyword>
<dbReference type="FunFam" id="1.10.472.80:FF:000077">
    <property type="entry name" value="TBC1 domain family member"/>
    <property type="match status" value="1"/>
</dbReference>
<dbReference type="Proteomes" id="UP000292702">
    <property type="component" value="Unassembled WGS sequence"/>
</dbReference>
<dbReference type="CDD" id="cd03390">
    <property type="entry name" value="PAP2_containing_1_like"/>
    <property type="match status" value="1"/>
</dbReference>
<dbReference type="PROSITE" id="PS50086">
    <property type="entry name" value="TBC_RABGAP"/>
    <property type="match status" value="1"/>
</dbReference>
<protein>
    <submittedName>
        <fullName evidence="12">GTPase activating protein</fullName>
    </submittedName>
</protein>
<reference evidence="12 13" key="1">
    <citation type="submission" date="2018-11" db="EMBL/GenBank/DDBJ databases">
        <title>Genome assembly of Steccherinum ochraceum LE-BIN_3174, the white-rot fungus of the Steccherinaceae family (The Residual Polyporoid clade, Polyporales, Basidiomycota).</title>
        <authorList>
            <person name="Fedorova T.V."/>
            <person name="Glazunova O.A."/>
            <person name="Landesman E.O."/>
            <person name="Moiseenko K.V."/>
            <person name="Psurtseva N.V."/>
            <person name="Savinova O.S."/>
            <person name="Shakhova N.V."/>
            <person name="Tyazhelova T.V."/>
            <person name="Vasina D.V."/>
        </authorList>
    </citation>
    <scope>NUCLEOTIDE SEQUENCE [LARGE SCALE GENOMIC DNA]</scope>
    <source>
        <strain evidence="12 13">LE-BIN_3174</strain>
    </source>
</reference>
<dbReference type="EMBL" id="RWJN01000054">
    <property type="protein sequence ID" value="TCD68897.1"/>
    <property type="molecule type" value="Genomic_DNA"/>
</dbReference>
<comment type="caution">
    <text evidence="12">The sequence shown here is derived from an EMBL/GenBank/DDBJ whole genome shotgun (WGS) entry which is preliminary data.</text>
</comment>
<dbReference type="GO" id="GO:0022626">
    <property type="term" value="C:cytosolic ribosome"/>
    <property type="evidence" value="ECO:0007669"/>
    <property type="project" value="UniProtKB-ARBA"/>
</dbReference>
<dbReference type="FunFam" id="3.30.1230.20:FF:000001">
    <property type="entry name" value="40S ribosomal protein S21"/>
    <property type="match status" value="1"/>
</dbReference>
<comment type="similarity">
    <text evidence="2">Belongs to the PA-phosphatase related phosphoesterase family.</text>
</comment>
<keyword evidence="7 10" id="KW-0472">Membrane</keyword>
<dbReference type="GO" id="GO:0046839">
    <property type="term" value="P:phospholipid dephosphorylation"/>
    <property type="evidence" value="ECO:0007669"/>
    <property type="project" value="TreeGrafter"/>
</dbReference>
<evidence type="ECO:0000256" key="9">
    <source>
        <dbReference type="SAM" id="MobiDB-lite"/>
    </source>
</evidence>
<evidence type="ECO:0000256" key="1">
    <source>
        <dbReference type="ARBA" id="ARBA00004141"/>
    </source>
</evidence>
<dbReference type="GO" id="GO:0016020">
    <property type="term" value="C:membrane"/>
    <property type="evidence" value="ECO:0007669"/>
    <property type="project" value="UniProtKB-SubCell"/>
</dbReference>
<accession>A0A4V2MX66</accession>
<proteinExistence type="inferred from homology"/>
<feature type="region of interest" description="Disordered" evidence="9">
    <location>
        <begin position="676"/>
        <end position="714"/>
    </location>
</feature>
<feature type="domain" description="Rab-GAP TBC" evidence="11">
    <location>
        <begin position="982"/>
        <end position="1223"/>
    </location>
</feature>
<evidence type="ECO:0000256" key="3">
    <source>
        <dbReference type="ARBA" id="ARBA00010228"/>
    </source>
</evidence>
<gene>
    <name evidence="12" type="primary">GYP7</name>
    <name evidence="12" type="ORF">EIP91_009447</name>
</gene>
<evidence type="ECO:0000256" key="5">
    <source>
        <dbReference type="ARBA" id="ARBA00022980"/>
    </source>
</evidence>
<dbReference type="Gene3D" id="1.10.8.270">
    <property type="entry name" value="putative rabgap domain of human tbc1 domain family member 14 like domains"/>
    <property type="match status" value="1"/>
</dbReference>
<dbReference type="SUPFAM" id="SSF47923">
    <property type="entry name" value="Ypt/Rab-GAP domain of gyp1p"/>
    <property type="match status" value="2"/>
</dbReference>
<comment type="subcellular location">
    <subcellularLocation>
        <location evidence="1">Membrane</location>
        <topology evidence="1">Multi-pass membrane protein</topology>
    </subcellularLocation>
</comment>
<keyword evidence="13" id="KW-1185">Reference proteome</keyword>
<dbReference type="Pfam" id="PF01249">
    <property type="entry name" value="Ribosomal_S21e"/>
    <property type="match status" value="1"/>
</dbReference>
<dbReference type="InterPro" id="IPR043216">
    <property type="entry name" value="PAP-like"/>
</dbReference>
<dbReference type="Gene3D" id="1.10.472.80">
    <property type="entry name" value="Ypt/Rab-GAP domain of gyp1p, domain 3"/>
    <property type="match status" value="1"/>
</dbReference>
<dbReference type="GO" id="GO:0042274">
    <property type="term" value="P:ribosomal small subunit biogenesis"/>
    <property type="evidence" value="ECO:0007669"/>
    <property type="project" value="UniProtKB-ARBA"/>
</dbReference>
<evidence type="ECO:0000256" key="8">
    <source>
        <dbReference type="ARBA" id="ARBA00023274"/>
    </source>
</evidence>
<feature type="region of interest" description="Disordered" evidence="9">
    <location>
        <begin position="377"/>
        <end position="425"/>
    </location>
</feature>
<dbReference type="InterPro" id="IPR036938">
    <property type="entry name" value="PAP2/HPO_sf"/>
</dbReference>
<evidence type="ECO:0000256" key="2">
    <source>
        <dbReference type="ARBA" id="ARBA00008816"/>
    </source>
</evidence>
<dbReference type="SUPFAM" id="SSF48317">
    <property type="entry name" value="Acid phosphatase/Vanadium-dependent haloperoxidase"/>
    <property type="match status" value="1"/>
</dbReference>
<dbReference type="GO" id="GO:0008195">
    <property type="term" value="F:phosphatidate phosphatase activity"/>
    <property type="evidence" value="ECO:0007669"/>
    <property type="project" value="TreeGrafter"/>
</dbReference>
<dbReference type="GO" id="GO:0003735">
    <property type="term" value="F:structural constituent of ribosome"/>
    <property type="evidence" value="ECO:0007669"/>
    <property type="project" value="InterPro"/>
</dbReference>
<dbReference type="Pfam" id="PF01569">
    <property type="entry name" value="PAP2"/>
    <property type="match status" value="1"/>
</dbReference>
<feature type="transmembrane region" description="Helical" evidence="10">
    <location>
        <begin position="133"/>
        <end position="153"/>
    </location>
</feature>
<dbReference type="STRING" id="92696.A0A4V2MX66"/>
<dbReference type="InterPro" id="IPR000195">
    <property type="entry name" value="Rab-GAP-TBC_dom"/>
</dbReference>
<evidence type="ECO:0000259" key="11">
    <source>
        <dbReference type="PROSITE" id="PS50086"/>
    </source>
</evidence>
<dbReference type="Pfam" id="PF00566">
    <property type="entry name" value="RabGAP-TBC"/>
    <property type="match status" value="1"/>
</dbReference>
<keyword evidence="8" id="KW-0687">Ribonucleoprotein</keyword>
<feature type="region of interest" description="Disordered" evidence="9">
    <location>
        <begin position="1"/>
        <end position="69"/>
    </location>
</feature>
<feature type="compositionally biased region" description="Basic and acidic residues" evidence="9">
    <location>
        <begin position="1"/>
        <end position="16"/>
    </location>
</feature>
<evidence type="ECO:0000256" key="7">
    <source>
        <dbReference type="ARBA" id="ARBA00023136"/>
    </source>
</evidence>
<dbReference type="GO" id="GO:1990904">
    <property type="term" value="C:ribonucleoprotein complex"/>
    <property type="evidence" value="ECO:0007669"/>
    <property type="project" value="UniProtKB-KW"/>
</dbReference>
<feature type="region of interest" description="Disordered" evidence="9">
    <location>
        <begin position="524"/>
        <end position="543"/>
    </location>
</feature>
<dbReference type="InterPro" id="IPR000326">
    <property type="entry name" value="PAP2/HPO"/>
</dbReference>
<dbReference type="Gene3D" id="1.20.144.10">
    <property type="entry name" value="Phosphatidic acid phosphatase type 2/haloperoxidase"/>
    <property type="match status" value="1"/>
</dbReference>
<dbReference type="GO" id="GO:0006412">
    <property type="term" value="P:translation"/>
    <property type="evidence" value="ECO:0007669"/>
    <property type="project" value="InterPro"/>
</dbReference>
<evidence type="ECO:0000313" key="12">
    <source>
        <dbReference type="EMBL" id="TCD68897.1"/>
    </source>
</evidence>
<dbReference type="InterPro" id="IPR035969">
    <property type="entry name" value="Rab-GAP_TBC_sf"/>
</dbReference>
<evidence type="ECO:0000256" key="4">
    <source>
        <dbReference type="ARBA" id="ARBA00022692"/>
    </source>
</evidence>
<feature type="region of interest" description="Disordered" evidence="9">
    <location>
        <begin position="324"/>
        <end position="359"/>
    </location>
</feature>
<sequence>MTHESAKTQADSESHPLHPIGRGSTADQMTSILLPPKPTPSSLPSPSNHQLPSGRVPLSFGPNMGRSSPMSAQQRRKMLWKLVRSYAPDWIVTIALIAIFGALENVPGFKREFSLSDTSLRHPFAVHERVPNWALYVIAVVAPVVLQGAVNLLTVRQWWDLHTSLLGLLLGLSLTGSVTQAVKITVGRPRPDVISRCIPPAGAVDPPFGLSSVDICTHAADAILHDGWRSFPSGHSSLSFAGLGFLSFYLAGKLHLFDTRGHAHKAWIAIAPLAGAALVAISRTMDYRHHWQDVTAGALLGFVLSYFSYRQYYPSLASRYSHRPYFPRNSREPQDSMSLPLHRNTDSNGGDPYDAPTAHAGYGGSYRDTFLHDHEDQADTEGVPSVKLPKDESPHAEDVWRDDGHDPRTTAYHQPPAQPQKSQVKMENDQGVLVDLYVPRKCAATNRLITSKDHASVQLSVADVDANGRALSTSTSFALSGQVRAQGESDDSLNRLATKAGYSPPGSGNLALSTVSVDDMVEIKSERQSPRAGPSRLPSDEDEGKLRLIYSKSKVYVNPTAYARDNIPGFVALVKREAATPSYLLAWIPETLLNEKGQNEWDKFVKIEEKPIDTDEDDDAVLIELPMARPESYAFSVPVSSIYSLIVRQPSLSSWYGSITINLLSGSPLPTLHFHDDESRSFTVPPQKPSPVETNHSTYPPPQTPSTPKSGISWGGEDLLSRLKSYSYIMRSNLQPTLFLVDPSREDVETHSTQIFADDAIDDILGQSSYANSHSPIPAHRRPRPLSSSNNNPYSSRSSILHRSLQPPPSSSSASPSQARMALLQSFSHITRHAAHAAQHILSHPLAKPIVPHLPDPVKSLVNVNGDLEWGSWVEKGGVGEFESARGYLARWARIVAEEGERSRRREAETLPASASELPSEESALGVFELLQSTSNLPTPKPTRDPEHPVTEEDWQNWFEPDGKPKILLEEFKREAFRRGISPEGTLRKKVWPFILGVHEWDVTEEERQTAWEEKRRLYHSFKDEWWGVPEVFDRQDVIEERHRIDVDCRRTDRTQPLFASTTPTSEDSEDEKGMHMRYSTISPQFGDIGAQAPTNEHIERLGATLLTYNFYEKELGYVQGMSDLCAPIYVVMGADEELTFWCFVEVMNRMKQNFLRDQSGMKKQLSTLQQLISVMDPELYRHLEKTDGLNLFFCFRWILITFKREFPFEDVLRLWEVLWTNYYSHSFVLFVALAVLESHRDVILRYLVEFDEILKYCNELSMTIELDTTLAQAEVLFLSFAQLAADIDRRRAEEGVESSNDLRKRHGSGSSSSSGDAPVTTAVELQGAAKALPSRLTLSDDLTDLLRCE</sequence>
<feature type="region of interest" description="Disordered" evidence="9">
    <location>
        <begin position="1296"/>
        <end position="1319"/>
    </location>
</feature>
<dbReference type="FunFam" id="1.20.144.10:FF:000017">
    <property type="entry name" value="Diacylglycerol pyrophosphate phosphatase 1"/>
    <property type="match status" value="1"/>
</dbReference>
<keyword evidence="5" id="KW-0689">Ribosomal protein</keyword>
<dbReference type="PANTHER" id="PTHR10165">
    <property type="entry name" value="LIPID PHOSPHATE PHOSPHATASE"/>
    <property type="match status" value="1"/>
</dbReference>
<dbReference type="PANTHER" id="PTHR10165:SF35">
    <property type="entry name" value="RE23632P"/>
    <property type="match status" value="1"/>
</dbReference>
<feature type="transmembrane region" description="Helical" evidence="10">
    <location>
        <begin position="165"/>
        <end position="186"/>
    </location>
</feature>
<dbReference type="SMART" id="SM00164">
    <property type="entry name" value="TBC"/>
    <property type="match status" value="1"/>
</dbReference>
<organism evidence="12 13">
    <name type="scientific">Steccherinum ochraceum</name>
    <dbReference type="NCBI Taxonomy" id="92696"/>
    <lineage>
        <taxon>Eukaryota</taxon>
        <taxon>Fungi</taxon>
        <taxon>Dikarya</taxon>
        <taxon>Basidiomycota</taxon>
        <taxon>Agaricomycotina</taxon>
        <taxon>Agaricomycetes</taxon>
        <taxon>Polyporales</taxon>
        <taxon>Steccherinaceae</taxon>
        <taxon>Steccherinum</taxon>
    </lineage>
</organism>
<keyword evidence="6 10" id="KW-1133">Transmembrane helix</keyword>
<evidence type="ECO:0000256" key="6">
    <source>
        <dbReference type="ARBA" id="ARBA00022989"/>
    </source>
</evidence>
<feature type="transmembrane region" description="Helical" evidence="10">
    <location>
        <begin position="85"/>
        <end position="103"/>
    </location>
</feature>
<comment type="similarity">
    <text evidence="3">Belongs to the eukaryotic ribosomal protein eS21 family.</text>
</comment>
<feature type="region of interest" description="Disordered" evidence="9">
    <location>
        <begin position="768"/>
        <end position="819"/>
    </location>
</feature>
<dbReference type="InterPro" id="IPR001931">
    <property type="entry name" value="Ribosomal_eS21"/>
</dbReference>